<dbReference type="GO" id="GO:0005576">
    <property type="term" value="C:extracellular region"/>
    <property type="evidence" value="ECO:0007669"/>
    <property type="project" value="UniProtKB-SubCell"/>
</dbReference>
<feature type="domain" description="Ig-like" evidence="23">
    <location>
        <begin position="43"/>
        <end position="149"/>
    </location>
</feature>
<dbReference type="GO" id="GO:0004910">
    <property type="term" value="F:interleukin-1, type II, blocking receptor activity"/>
    <property type="evidence" value="ECO:0007669"/>
    <property type="project" value="InterPro"/>
</dbReference>
<dbReference type="PROSITE" id="PS50835">
    <property type="entry name" value="IG_LIKE"/>
    <property type="match status" value="3"/>
</dbReference>
<keyword evidence="14" id="KW-0325">Glycoprotein</keyword>
<evidence type="ECO:0000256" key="17">
    <source>
        <dbReference type="ARBA" id="ARBA00067897"/>
    </source>
</evidence>
<feature type="transmembrane region" description="Helical" evidence="22">
    <location>
        <begin position="372"/>
        <end position="394"/>
    </location>
</feature>
<dbReference type="FunFam" id="2.60.40.10:FF:001027">
    <property type="entry name" value="Interleukin 1 receptor type 2"/>
    <property type="match status" value="1"/>
</dbReference>
<dbReference type="SUPFAM" id="SSF48726">
    <property type="entry name" value="Immunoglobulin"/>
    <property type="match status" value="3"/>
</dbReference>
<comment type="subcellular location">
    <subcellularLocation>
        <location evidence="1">Cell membrane</location>
    </subcellularLocation>
    <subcellularLocation>
        <location evidence="2">Membrane</location>
        <topology evidence="2">Single-pass type I membrane protein</topology>
    </subcellularLocation>
    <subcellularLocation>
        <location evidence="3">Secreted</location>
    </subcellularLocation>
</comment>
<evidence type="ECO:0000256" key="15">
    <source>
        <dbReference type="ARBA" id="ARBA00023319"/>
    </source>
</evidence>
<dbReference type="InterPro" id="IPR036179">
    <property type="entry name" value="Ig-like_dom_sf"/>
</dbReference>
<sequence>MQSCRLLGAGPQLSTFCVLQKLSGTMFILCMVIMGASAFTVQPEQHTVAARNCQFRGKHFKKYYRVEGEPVVLRCPQARSWLQTSASSHFNTTWHKNDSGRMVPGEEEKRLWVQDGALWILPALQRDSGAYVCTVRNASYCDEMSIELSVLENTEASLPFTSYLQIVTLSTLGLLSCPELSEFTRNKTGLNVQWYKDSVLLDQDNRKFLSLRGTTRLFIYNVSVEDAGYYSCGLPFSHNGTRYNITRNIKVRVNQKEEEPIPVIVSPHQTILASLGSRLTIPCKVFLGVGIKSTSTVWWTANDTIIDSAYPGGRVTEGLEKEYSENNENYIEVPLVFDPVIKEDLKTDFKCIVTNRMSLQTLRTTVKEASTFSWGIALAPLSLVFLVLGGIYMYRWCKHRPEKGYSLTTVKTDHEDF</sequence>
<keyword evidence="10 22" id="KW-1133">Transmembrane helix</keyword>
<keyword evidence="9" id="KW-0677">Repeat</keyword>
<evidence type="ECO:0000256" key="11">
    <source>
        <dbReference type="ARBA" id="ARBA00023136"/>
    </source>
</evidence>
<dbReference type="GO" id="GO:0019966">
    <property type="term" value="F:interleukin-1 binding"/>
    <property type="evidence" value="ECO:0007669"/>
    <property type="project" value="TreeGrafter"/>
</dbReference>
<evidence type="ECO:0000256" key="22">
    <source>
        <dbReference type="SAM" id="Phobius"/>
    </source>
</evidence>
<dbReference type="FunFam" id="2.60.40.10:FF:001326">
    <property type="entry name" value="Interleukin 1 receptor type 2"/>
    <property type="match status" value="1"/>
</dbReference>
<gene>
    <name evidence="25" type="primary">IL1R2</name>
</gene>
<protein>
    <recommendedName>
        <fullName evidence="17">Interleukin-1 receptor type 2</fullName>
    </recommendedName>
    <alternativeName>
        <fullName evidence="20">CD121 antigen-like family member B</fullName>
    </alternativeName>
    <alternativeName>
        <fullName evidence="21">IL-1 type II receptor</fullName>
    </alternativeName>
    <alternativeName>
        <fullName evidence="18">Interleukin-1 receptor beta</fullName>
    </alternativeName>
    <alternativeName>
        <fullName evidence="19">Interleukin-1 receptor type II</fullName>
    </alternativeName>
</protein>
<evidence type="ECO:0000256" key="20">
    <source>
        <dbReference type="ARBA" id="ARBA00079536"/>
    </source>
</evidence>
<dbReference type="InterPro" id="IPR007110">
    <property type="entry name" value="Ig-like_dom"/>
</dbReference>
<evidence type="ECO:0000256" key="6">
    <source>
        <dbReference type="ARBA" id="ARBA00022525"/>
    </source>
</evidence>
<dbReference type="GO" id="GO:0005886">
    <property type="term" value="C:plasma membrane"/>
    <property type="evidence" value="ECO:0007669"/>
    <property type="project" value="UniProtKB-SubCell"/>
</dbReference>
<dbReference type="PANTHER" id="PTHR11890">
    <property type="entry name" value="INTERLEUKIN-1 RECEPTOR FAMILY MEMBER"/>
    <property type="match status" value="1"/>
</dbReference>
<dbReference type="FunFam" id="2.60.40.10:FF:000188">
    <property type="entry name" value="Interleukin-1 receptor accessory protein-like 1"/>
    <property type="match status" value="1"/>
</dbReference>
<evidence type="ECO:0000256" key="1">
    <source>
        <dbReference type="ARBA" id="ARBA00004236"/>
    </source>
</evidence>
<name>A0A2Y9R8D2_TRIMA</name>
<dbReference type="Pfam" id="PF00047">
    <property type="entry name" value="ig"/>
    <property type="match status" value="1"/>
</dbReference>
<dbReference type="InterPro" id="IPR004077">
    <property type="entry name" value="IL-1_rcpt_II-typ"/>
</dbReference>
<evidence type="ECO:0000256" key="19">
    <source>
        <dbReference type="ARBA" id="ARBA00077713"/>
    </source>
</evidence>
<evidence type="ECO:0000256" key="13">
    <source>
        <dbReference type="ARBA" id="ARBA00023170"/>
    </source>
</evidence>
<evidence type="ECO:0000313" key="25">
    <source>
        <dbReference type="RefSeq" id="XP_023589681.1"/>
    </source>
</evidence>
<dbReference type="InterPro" id="IPR013151">
    <property type="entry name" value="Immunoglobulin_dom"/>
</dbReference>
<feature type="domain" description="Ig-like" evidence="23">
    <location>
        <begin position="262"/>
        <end position="367"/>
    </location>
</feature>
<evidence type="ECO:0000313" key="24">
    <source>
        <dbReference type="Proteomes" id="UP000248480"/>
    </source>
</evidence>
<dbReference type="PANTHER" id="PTHR11890:SF3">
    <property type="entry name" value="INTERLEUKIN-1 RECEPTOR TYPE 2"/>
    <property type="match status" value="1"/>
</dbReference>
<dbReference type="InParanoid" id="A0A2Y9R8D2"/>
<dbReference type="GeneID" id="101344340"/>
<evidence type="ECO:0000256" key="9">
    <source>
        <dbReference type="ARBA" id="ARBA00022737"/>
    </source>
</evidence>
<keyword evidence="24" id="KW-1185">Reference proteome</keyword>
<reference evidence="25" key="1">
    <citation type="submission" date="2025-08" db="UniProtKB">
        <authorList>
            <consortium name="RefSeq"/>
        </authorList>
    </citation>
    <scope>IDENTIFICATION</scope>
</reference>
<feature type="domain" description="Ig-like" evidence="23">
    <location>
        <begin position="159"/>
        <end position="232"/>
    </location>
</feature>
<evidence type="ECO:0000256" key="12">
    <source>
        <dbReference type="ARBA" id="ARBA00023157"/>
    </source>
</evidence>
<evidence type="ECO:0000256" key="3">
    <source>
        <dbReference type="ARBA" id="ARBA00004613"/>
    </source>
</evidence>
<evidence type="ECO:0000259" key="23">
    <source>
        <dbReference type="PROSITE" id="PS50835"/>
    </source>
</evidence>
<evidence type="ECO:0000256" key="18">
    <source>
        <dbReference type="ARBA" id="ARBA00076481"/>
    </source>
</evidence>
<proteinExistence type="inferred from homology"/>
<dbReference type="PRINTS" id="PR01536">
    <property type="entry name" value="INTRLKN1R12F"/>
</dbReference>
<accession>A0A2Y9R8D2</accession>
<evidence type="ECO:0000256" key="16">
    <source>
        <dbReference type="ARBA" id="ARBA00059777"/>
    </source>
</evidence>
<keyword evidence="5" id="KW-1003">Cell membrane</keyword>
<keyword evidence="15" id="KW-0393">Immunoglobulin domain</keyword>
<dbReference type="Proteomes" id="UP000248480">
    <property type="component" value="Unplaced"/>
</dbReference>
<evidence type="ECO:0000256" key="4">
    <source>
        <dbReference type="ARBA" id="ARBA00009752"/>
    </source>
</evidence>
<dbReference type="SMART" id="SM00409">
    <property type="entry name" value="IG"/>
    <property type="match status" value="3"/>
</dbReference>
<dbReference type="InterPro" id="IPR003599">
    <property type="entry name" value="Ig_sub"/>
</dbReference>
<keyword evidence="11 22" id="KW-0472">Membrane</keyword>
<keyword evidence="13 25" id="KW-0675">Receptor</keyword>
<dbReference type="Gene3D" id="2.60.40.10">
    <property type="entry name" value="Immunoglobulins"/>
    <property type="match status" value="3"/>
</dbReference>
<evidence type="ECO:0000256" key="10">
    <source>
        <dbReference type="ARBA" id="ARBA00022989"/>
    </source>
</evidence>
<dbReference type="InterPro" id="IPR013783">
    <property type="entry name" value="Ig-like_fold"/>
</dbReference>
<evidence type="ECO:0000256" key="2">
    <source>
        <dbReference type="ARBA" id="ARBA00004479"/>
    </source>
</evidence>
<evidence type="ECO:0000256" key="21">
    <source>
        <dbReference type="ARBA" id="ARBA00079822"/>
    </source>
</evidence>
<keyword evidence="7 22" id="KW-0812">Transmembrane</keyword>
<evidence type="ECO:0000256" key="7">
    <source>
        <dbReference type="ARBA" id="ARBA00022692"/>
    </source>
</evidence>
<dbReference type="STRING" id="127582.A0A2Y9R8D2"/>
<dbReference type="InterPro" id="IPR015621">
    <property type="entry name" value="IL-1_rcpt_fam"/>
</dbReference>
<keyword evidence="12" id="KW-1015">Disulfide bond</keyword>
<dbReference type="InterPro" id="IPR004074">
    <property type="entry name" value="IL-1_rcpt_I/II-typ"/>
</dbReference>
<organism evidence="24 25">
    <name type="scientific">Trichechus manatus latirostris</name>
    <name type="common">Florida manatee</name>
    <dbReference type="NCBI Taxonomy" id="127582"/>
    <lineage>
        <taxon>Eukaryota</taxon>
        <taxon>Metazoa</taxon>
        <taxon>Chordata</taxon>
        <taxon>Craniata</taxon>
        <taxon>Vertebrata</taxon>
        <taxon>Euteleostomi</taxon>
        <taxon>Mammalia</taxon>
        <taxon>Eutheria</taxon>
        <taxon>Afrotheria</taxon>
        <taxon>Sirenia</taxon>
        <taxon>Trichechidae</taxon>
        <taxon>Trichechus</taxon>
    </lineage>
</organism>
<comment type="similarity">
    <text evidence="4">Belongs to the interleukin-1 receptor family.</text>
</comment>
<evidence type="ECO:0000256" key="8">
    <source>
        <dbReference type="ARBA" id="ARBA00022729"/>
    </source>
</evidence>
<evidence type="ECO:0000256" key="14">
    <source>
        <dbReference type="ARBA" id="ARBA00023180"/>
    </source>
</evidence>
<dbReference type="CTD" id="7850"/>
<evidence type="ECO:0000256" key="5">
    <source>
        <dbReference type="ARBA" id="ARBA00022475"/>
    </source>
</evidence>
<keyword evidence="8" id="KW-0732">Signal</keyword>
<comment type="function">
    <text evidence="16">Non-signaling receptor for IL1A, IL1B and IL1RN. Reduces IL1B activities. Serves as a decoy receptor by competitive binding to IL1B and preventing its binding to IL1R1. Also modulates cellular response through non-signaling association with IL1RAP after binding to IL1B. IL1R2 (membrane and secreted forms) preferentially binds IL1B and poorly IL1A and IL1RN. The secreted IL1R2 recruits secreted IL1RAP with high affinity; this complex formation may be the dominant mechanism for neutralization of IL1B by secreted/soluble receptors.</text>
</comment>
<keyword evidence="6" id="KW-0964">Secreted</keyword>
<dbReference type="PRINTS" id="PR01539">
    <property type="entry name" value="INTRLEUKN1R2"/>
</dbReference>
<dbReference type="AlphaFoldDB" id="A0A2Y9R8D2"/>
<dbReference type="FunCoup" id="A0A2Y9R8D2">
    <property type="interactions" value="878"/>
</dbReference>
<dbReference type="RefSeq" id="XP_023589681.1">
    <property type="nucleotide sequence ID" value="XM_023733913.1"/>
</dbReference>